<reference evidence="2 3" key="1">
    <citation type="submission" date="2017-01" db="EMBL/GenBank/DDBJ databases">
        <authorList>
            <person name="Mah S.A."/>
            <person name="Swanson W.J."/>
            <person name="Moy G.W."/>
            <person name="Vacquier V.D."/>
        </authorList>
    </citation>
    <scope>NUCLEOTIDE SEQUENCE [LARGE SCALE GENOMIC DNA]</scope>
    <source>
        <strain evidence="2 3">CPCC 203464</strain>
    </source>
</reference>
<keyword evidence="1" id="KW-0472">Membrane</keyword>
<sequence>MSAPVHDRPFLRLAMRCDRVGSAWFVGLGLVVSPVVAVLDVPTGWMYAVWGVIITGAVWLAVLGVIMAVELSLALRSGATLSDEFWSSVLPSLAPAGPVSGRQVPSGHVGAVFGPRRCDVRSSVSYLSEDRRWEHDLHRIPLGEPPDDQRAA</sequence>
<keyword evidence="1" id="KW-0812">Transmembrane</keyword>
<keyword evidence="3" id="KW-1185">Reference proteome</keyword>
<feature type="transmembrane region" description="Helical" evidence="1">
    <location>
        <begin position="45"/>
        <end position="69"/>
    </location>
</feature>
<protein>
    <submittedName>
        <fullName evidence="2">Uncharacterized protein</fullName>
    </submittedName>
</protein>
<dbReference type="AlphaFoldDB" id="A0A1N7EQC2"/>
<gene>
    <name evidence="2" type="ORF">SAMN05445060_1568</name>
</gene>
<keyword evidence="1" id="KW-1133">Transmembrane helix</keyword>
<dbReference type="Proteomes" id="UP000186218">
    <property type="component" value="Unassembled WGS sequence"/>
</dbReference>
<feature type="transmembrane region" description="Helical" evidence="1">
    <location>
        <begin position="21"/>
        <end position="39"/>
    </location>
</feature>
<proteinExistence type="predicted"/>
<evidence type="ECO:0000313" key="3">
    <source>
        <dbReference type="Proteomes" id="UP000186218"/>
    </source>
</evidence>
<dbReference type="EMBL" id="FTNT01000003">
    <property type="protein sequence ID" value="SIR90291.1"/>
    <property type="molecule type" value="Genomic_DNA"/>
</dbReference>
<accession>A0A1N7EQC2</accession>
<organism evidence="2 3">
    <name type="scientific">Williamsia sterculiae</name>
    <dbReference type="NCBI Taxonomy" id="1344003"/>
    <lineage>
        <taxon>Bacteria</taxon>
        <taxon>Bacillati</taxon>
        <taxon>Actinomycetota</taxon>
        <taxon>Actinomycetes</taxon>
        <taxon>Mycobacteriales</taxon>
        <taxon>Nocardiaceae</taxon>
        <taxon>Williamsia</taxon>
    </lineage>
</organism>
<evidence type="ECO:0000256" key="1">
    <source>
        <dbReference type="SAM" id="Phobius"/>
    </source>
</evidence>
<evidence type="ECO:0000313" key="2">
    <source>
        <dbReference type="EMBL" id="SIR90291.1"/>
    </source>
</evidence>
<name>A0A1N7EQC2_9NOCA</name>